<accession>A0A4D9D467</accession>
<dbReference type="GO" id="GO:0046872">
    <property type="term" value="F:metal ion binding"/>
    <property type="evidence" value="ECO:0007669"/>
    <property type="project" value="UniProtKB-KW"/>
</dbReference>
<dbReference type="PANTHER" id="PTHR21711">
    <property type="entry name" value="MITOCHONDRIAL INNER MEMBRANE PROTEASE"/>
    <property type="match status" value="1"/>
</dbReference>
<dbReference type="GO" id="GO:0004222">
    <property type="term" value="F:metalloendopeptidase activity"/>
    <property type="evidence" value="ECO:0007669"/>
    <property type="project" value="InterPro"/>
</dbReference>
<dbReference type="Proteomes" id="UP000355283">
    <property type="component" value="Unassembled WGS sequence"/>
</dbReference>
<proteinExistence type="inferred from homology"/>
<keyword evidence="2 6" id="KW-0645">Protease</keyword>
<dbReference type="GO" id="GO:0033615">
    <property type="term" value="P:mitochondrial proton-transporting ATP synthase complex assembly"/>
    <property type="evidence" value="ECO:0007669"/>
    <property type="project" value="TreeGrafter"/>
</dbReference>
<dbReference type="GO" id="GO:0005739">
    <property type="term" value="C:mitochondrion"/>
    <property type="evidence" value="ECO:0007669"/>
    <property type="project" value="GOC"/>
</dbReference>
<dbReference type="Pfam" id="PF09768">
    <property type="entry name" value="Peptidase_M76"/>
    <property type="match status" value="1"/>
</dbReference>
<evidence type="ECO:0000256" key="3">
    <source>
        <dbReference type="ARBA" id="ARBA00022723"/>
    </source>
</evidence>
<keyword evidence="4 6" id="KW-0378">Hydrolase</keyword>
<keyword evidence="5 6" id="KW-0482">Metalloprotease</keyword>
<dbReference type="GO" id="GO:0034982">
    <property type="term" value="P:mitochondrial protein processing"/>
    <property type="evidence" value="ECO:0007669"/>
    <property type="project" value="TreeGrafter"/>
</dbReference>
<evidence type="ECO:0000256" key="4">
    <source>
        <dbReference type="ARBA" id="ARBA00022801"/>
    </source>
</evidence>
<feature type="compositionally biased region" description="Low complexity" evidence="7">
    <location>
        <begin position="14"/>
        <end position="24"/>
    </location>
</feature>
<dbReference type="InterPro" id="IPR019165">
    <property type="entry name" value="Peptidase_M76_ATP23"/>
</dbReference>
<evidence type="ECO:0000256" key="7">
    <source>
        <dbReference type="SAM" id="MobiDB-lite"/>
    </source>
</evidence>
<evidence type="ECO:0000256" key="5">
    <source>
        <dbReference type="ARBA" id="ARBA00023049"/>
    </source>
</evidence>
<sequence>MTGGDDSLKRSQPHSHPAASTSSQSPPPHQGASRYAIRLFGPKDDHSICKLYTEKAKKTPRVRELVGAIADLGCTIDIDTMVECRQCNIAATGGFIANHQGLKEGEYRPRIVVCEDNLLGSHYVAQTLAHELVHAYDQCRAKVNWQSCYHYACTEIRASTLSGECDFIEEFDRGNFGMRAQHQECVRRRAELSMQVAESCKDRAKEIIEKVFKRCYQDTAPYDKIP</sequence>
<dbReference type="OrthoDB" id="285308at2759"/>
<dbReference type="EMBL" id="SDOX01000017">
    <property type="protein sequence ID" value="TFJ84823.1"/>
    <property type="molecule type" value="Genomic_DNA"/>
</dbReference>
<evidence type="ECO:0000256" key="6">
    <source>
        <dbReference type="RuleBase" id="RU364057"/>
    </source>
</evidence>
<dbReference type="PANTHER" id="PTHR21711:SF0">
    <property type="entry name" value="MITOCHONDRIAL INNER MEMBRANE PROTEASE ATP23 HOMOLOG"/>
    <property type="match status" value="1"/>
</dbReference>
<reference evidence="8 9" key="1">
    <citation type="submission" date="2019-01" db="EMBL/GenBank/DDBJ databases">
        <title>Nuclear Genome Assembly of the Microalgal Biofuel strain Nannochloropsis salina CCMP1776.</title>
        <authorList>
            <person name="Hovde B."/>
        </authorList>
    </citation>
    <scope>NUCLEOTIDE SEQUENCE [LARGE SCALE GENOMIC DNA]</scope>
    <source>
        <strain evidence="8 9">CCMP1776</strain>
    </source>
</reference>
<keyword evidence="3 6" id="KW-0479">Metal-binding</keyword>
<dbReference type="EC" id="3.4.24.-" evidence="6"/>
<name>A0A4D9D467_9STRA</name>
<evidence type="ECO:0000256" key="1">
    <source>
        <dbReference type="ARBA" id="ARBA00009915"/>
    </source>
</evidence>
<organism evidence="8 9">
    <name type="scientific">Nannochloropsis salina CCMP1776</name>
    <dbReference type="NCBI Taxonomy" id="1027361"/>
    <lineage>
        <taxon>Eukaryota</taxon>
        <taxon>Sar</taxon>
        <taxon>Stramenopiles</taxon>
        <taxon>Ochrophyta</taxon>
        <taxon>Eustigmatophyceae</taxon>
        <taxon>Eustigmatales</taxon>
        <taxon>Monodopsidaceae</taxon>
        <taxon>Microchloropsis</taxon>
        <taxon>Microchloropsis salina</taxon>
    </lineage>
</organism>
<dbReference type="AlphaFoldDB" id="A0A4D9D467"/>
<comment type="caution">
    <text evidence="8">The sequence shown here is derived from an EMBL/GenBank/DDBJ whole genome shotgun (WGS) entry which is preliminary data.</text>
</comment>
<evidence type="ECO:0000313" key="9">
    <source>
        <dbReference type="Proteomes" id="UP000355283"/>
    </source>
</evidence>
<comment type="similarity">
    <text evidence="1 6">Belongs to the peptidase M76 family.</text>
</comment>
<keyword evidence="9" id="KW-1185">Reference proteome</keyword>
<gene>
    <name evidence="8" type="ORF">NSK_003855</name>
</gene>
<feature type="region of interest" description="Disordered" evidence="7">
    <location>
        <begin position="1"/>
        <end position="33"/>
    </location>
</feature>
<protein>
    <recommendedName>
        <fullName evidence="6">Mitochondrial inner membrane protease ATP23</fullName>
        <ecNumber evidence="6">3.4.24.-</ecNumber>
    </recommendedName>
</protein>
<evidence type="ECO:0000256" key="2">
    <source>
        <dbReference type="ARBA" id="ARBA00022670"/>
    </source>
</evidence>
<evidence type="ECO:0000313" key="8">
    <source>
        <dbReference type="EMBL" id="TFJ84823.1"/>
    </source>
</evidence>